<accession>A0ABV8UFC6</accession>
<reference evidence="3" key="1">
    <citation type="journal article" date="2019" name="Int. J. Syst. Evol. Microbiol.">
        <title>The Global Catalogue of Microorganisms (GCM) 10K type strain sequencing project: providing services to taxonomists for standard genome sequencing and annotation.</title>
        <authorList>
            <consortium name="The Broad Institute Genomics Platform"/>
            <consortium name="The Broad Institute Genome Sequencing Center for Infectious Disease"/>
            <person name="Wu L."/>
            <person name="Ma J."/>
        </authorList>
    </citation>
    <scope>NUCLEOTIDE SEQUENCE [LARGE SCALE GENOMIC DNA]</scope>
    <source>
        <strain evidence="3">CGMCC 1.15304</strain>
    </source>
</reference>
<sequence length="76" mass="8885">MIRFRLREVMADKGFNEGRKVTFDEVSRETGIHRTTLTKVANQKGYNASTEIIDKLCNYFRVPVEKLVEHIPDRTD</sequence>
<dbReference type="InterPro" id="IPR010982">
    <property type="entry name" value="Lambda_DNA-bd_dom_sf"/>
</dbReference>
<organism evidence="2 3">
    <name type="scientific">Kordiimonas lipolytica</name>
    <dbReference type="NCBI Taxonomy" id="1662421"/>
    <lineage>
        <taxon>Bacteria</taxon>
        <taxon>Pseudomonadati</taxon>
        <taxon>Pseudomonadota</taxon>
        <taxon>Alphaproteobacteria</taxon>
        <taxon>Kordiimonadales</taxon>
        <taxon>Kordiimonadaceae</taxon>
        <taxon>Kordiimonas</taxon>
    </lineage>
</organism>
<gene>
    <name evidence="2" type="ORF">ACFO5Q_15070</name>
</gene>
<dbReference type="EMBL" id="JBHSCR010000015">
    <property type="protein sequence ID" value="MFC4349174.1"/>
    <property type="molecule type" value="Genomic_DNA"/>
</dbReference>
<dbReference type="SMART" id="SM00530">
    <property type="entry name" value="HTH_XRE"/>
    <property type="match status" value="1"/>
</dbReference>
<name>A0ABV8UFC6_9PROT</name>
<comment type="caution">
    <text evidence="2">The sequence shown here is derived from an EMBL/GenBank/DDBJ whole genome shotgun (WGS) entry which is preliminary data.</text>
</comment>
<dbReference type="SUPFAM" id="SSF47413">
    <property type="entry name" value="lambda repressor-like DNA-binding domains"/>
    <property type="match status" value="1"/>
</dbReference>
<evidence type="ECO:0000259" key="1">
    <source>
        <dbReference type="PROSITE" id="PS50943"/>
    </source>
</evidence>
<evidence type="ECO:0000313" key="3">
    <source>
        <dbReference type="Proteomes" id="UP001595776"/>
    </source>
</evidence>
<protein>
    <submittedName>
        <fullName evidence="2">Helix-turn-helix domain-containing protein</fullName>
    </submittedName>
</protein>
<proteinExistence type="predicted"/>
<dbReference type="Gene3D" id="1.10.260.40">
    <property type="entry name" value="lambda repressor-like DNA-binding domains"/>
    <property type="match status" value="1"/>
</dbReference>
<feature type="domain" description="HTH cro/C1-type" evidence="1">
    <location>
        <begin position="25"/>
        <end position="67"/>
    </location>
</feature>
<dbReference type="InterPro" id="IPR001387">
    <property type="entry name" value="Cro/C1-type_HTH"/>
</dbReference>
<dbReference type="Proteomes" id="UP001595776">
    <property type="component" value="Unassembled WGS sequence"/>
</dbReference>
<evidence type="ECO:0000313" key="2">
    <source>
        <dbReference type="EMBL" id="MFC4349174.1"/>
    </source>
</evidence>
<keyword evidence="3" id="KW-1185">Reference proteome</keyword>
<dbReference type="RefSeq" id="WP_068144236.1">
    <property type="nucleotide sequence ID" value="NZ_JBHSCR010000015.1"/>
</dbReference>
<dbReference type="Pfam" id="PF13443">
    <property type="entry name" value="HTH_26"/>
    <property type="match status" value="1"/>
</dbReference>
<dbReference type="PROSITE" id="PS50943">
    <property type="entry name" value="HTH_CROC1"/>
    <property type="match status" value="1"/>
</dbReference>